<accession>A0A5E4QCZ4</accession>
<evidence type="ECO:0000313" key="1">
    <source>
        <dbReference type="EMBL" id="VVC95333.1"/>
    </source>
</evidence>
<keyword evidence="2" id="KW-1185">Reference proteome</keyword>
<sequence length="92" mass="10792">MLCCRMDHILWMAELLIQNHAIHALCKSPNGEVVTRRFFLADSHRTSPKLICGCFSADMEKLWKLSSCTTRRRRSLEVLDFCHLRMRSPWKG</sequence>
<dbReference type="EMBL" id="FZQP02002271">
    <property type="protein sequence ID" value="VVC95333.1"/>
    <property type="molecule type" value="Genomic_DNA"/>
</dbReference>
<gene>
    <name evidence="1" type="ORF">LSINAPIS_LOCUS7067</name>
</gene>
<name>A0A5E4QCZ4_9NEOP</name>
<protein>
    <submittedName>
        <fullName evidence="1">Uncharacterized protein</fullName>
    </submittedName>
</protein>
<dbReference type="AlphaFoldDB" id="A0A5E4QCZ4"/>
<dbReference type="Proteomes" id="UP000324832">
    <property type="component" value="Unassembled WGS sequence"/>
</dbReference>
<reference evidence="1 2" key="1">
    <citation type="submission" date="2017-07" db="EMBL/GenBank/DDBJ databases">
        <authorList>
            <person name="Talla V."/>
            <person name="Backstrom N."/>
        </authorList>
    </citation>
    <scope>NUCLEOTIDE SEQUENCE [LARGE SCALE GENOMIC DNA]</scope>
</reference>
<organism evidence="1 2">
    <name type="scientific">Leptidea sinapis</name>
    <dbReference type="NCBI Taxonomy" id="189913"/>
    <lineage>
        <taxon>Eukaryota</taxon>
        <taxon>Metazoa</taxon>
        <taxon>Ecdysozoa</taxon>
        <taxon>Arthropoda</taxon>
        <taxon>Hexapoda</taxon>
        <taxon>Insecta</taxon>
        <taxon>Pterygota</taxon>
        <taxon>Neoptera</taxon>
        <taxon>Endopterygota</taxon>
        <taxon>Lepidoptera</taxon>
        <taxon>Glossata</taxon>
        <taxon>Ditrysia</taxon>
        <taxon>Papilionoidea</taxon>
        <taxon>Pieridae</taxon>
        <taxon>Dismorphiinae</taxon>
        <taxon>Leptidea</taxon>
    </lineage>
</organism>
<proteinExistence type="predicted"/>
<evidence type="ECO:0000313" key="2">
    <source>
        <dbReference type="Proteomes" id="UP000324832"/>
    </source>
</evidence>